<dbReference type="PANTHER" id="PTHR43345">
    <property type="entry name" value="3-ISOPROPYLMALATE DEHYDRATASE SMALL SUBUNIT 2-RELATED-RELATED"/>
    <property type="match status" value="1"/>
</dbReference>
<dbReference type="InterPro" id="IPR050075">
    <property type="entry name" value="LeuD"/>
</dbReference>
<dbReference type="NCBIfam" id="TIGR00171">
    <property type="entry name" value="leuD"/>
    <property type="match status" value="1"/>
</dbReference>
<dbReference type="InterPro" id="IPR015928">
    <property type="entry name" value="Aconitase/3IPM_dehydase_swvl"/>
</dbReference>
<keyword evidence="13" id="KW-1185">Reference proteome</keyword>
<evidence type="ECO:0000256" key="1">
    <source>
        <dbReference type="ARBA" id="ARBA00000491"/>
    </source>
</evidence>
<gene>
    <name evidence="12" type="primary">leuD_2</name>
    <name evidence="10" type="synonym">leuD</name>
    <name evidence="12" type="ORF">GCM10022414_24400</name>
</gene>
<comment type="function">
    <text evidence="2 10">Catalyzes the isomerization between 2-isopropylmalate and 3-isopropylmalate, via the formation of 2-isopropylmaleate.</text>
</comment>
<evidence type="ECO:0000256" key="7">
    <source>
        <dbReference type="ARBA" id="ARBA00022605"/>
    </source>
</evidence>
<evidence type="ECO:0000256" key="8">
    <source>
        <dbReference type="ARBA" id="ARBA00023239"/>
    </source>
</evidence>
<evidence type="ECO:0000256" key="2">
    <source>
        <dbReference type="ARBA" id="ARBA00002695"/>
    </source>
</evidence>
<dbReference type="SUPFAM" id="SSF52016">
    <property type="entry name" value="LeuD/IlvD-like"/>
    <property type="match status" value="1"/>
</dbReference>
<organism evidence="12 13">
    <name type="scientific">Zhongshania borealis</name>
    <dbReference type="NCBI Taxonomy" id="889488"/>
    <lineage>
        <taxon>Bacteria</taxon>
        <taxon>Pseudomonadati</taxon>
        <taxon>Pseudomonadota</taxon>
        <taxon>Gammaproteobacteria</taxon>
        <taxon>Cellvibrionales</taxon>
        <taxon>Spongiibacteraceae</taxon>
        <taxon>Zhongshania</taxon>
    </lineage>
</organism>
<dbReference type="EC" id="4.2.1.33" evidence="10"/>
<evidence type="ECO:0000313" key="12">
    <source>
        <dbReference type="EMBL" id="GAA4098543.1"/>
    </source>
</evidence>
<evidence type="ECO:0000256" key="5">
    <source>
        <dbReference type="ARBA" id="ARBA00011271"/>
    </source>
</evidence>
<dbReference type="RefSeq" id="WP_344936349.1">
    <property type="nucleotide sequence ID" value="NZ_BAABDM010000004.1"/>
</dbReference>
<evidence type="ECO:0000256" key="9">
    <source>
        <dbReference type="ARBA" id="ARBA00023304"/>
    </source>
</evidence>
<dbReference type="EMBL" id="BAABDM010000004">
    <property type="protein sequence ID" value="GAA4098543.1"/>
    <property type="molecule type" value="Genomic_DNA"/>
</dbReference>
<keyword evidence="6 10" id="KW-0432">Leucine biosynthesis</keyword>
<dbReference type="CDD" id="cd01577">
    <property type="entry name" value="IPMI_Swivel"/>
    <property type="match status" value="1"/>
</dbReference>
<keyword evidence="7 10" id="KW-0028">Amino-acid biosynthesis</keyword>
<evidence type="ECO:0000256" key="10">
    <source>
        <dbReference type="HAMAP-Rule" id="MF_01031"/>
    </source>
</evidence>
<comment type="similarity">
    <text evidence="4 10">Belongs to the LeuD family. LeuD type 1 subfamily.</text>
</comment>
<evidence type="ECO:0000259" key="11">
    <source>
        <dbReference type="Pfam" id="PF00694"/>
    </source>
</evidence>
<comment type="subunit">
    <text evidence="5 10">Heterodimer of LeuC and LeuD.</text>
</comment>
<evidence type="ECO:0000256" key="6">
    <source>
        <dbReference type="ARBA" id="ARBA00022430"/>
    </source>
</evidence>
<dbReference type="InterPro" id="IPR004431">
    <property type="entry name" value="3-IsopropMal_deHydase_ssu"/>
</dbReference>
<dbReference type="PANTHER" id="PTHR43345:SF5">
    <property type="entry name" value="3-ISOPROPYLMALATE DEHYDRATASE SMALL SUBUNIT"/>
    <property type="match status" value="1"/>
</dbReference>
<keyword evidence="8 10" id="KW-0456">Lyase</keyword>
<evidence type="ECO:0000256" key="4">
    <source>
        <dbReference type="ARBA" id="ARBA00009845"/>
    </source>
</evidence>
<dbReference type="Proteomes" id="UP001500392">
    <property type="component" value="Unassembled WGS sequence"/>
</dbReference>
<dbReference type="InterPro" id="IPR000573">
    <property type="entry name" value="AconitaseA/IPMdHydase_ssu_swvl"/>
</dbReference>
<accession>A0ABP7WWL3</accession>
<name>A0ABP7WWL3_9GAMM</name>
<comment type="catalytic activity">
    <reaction evidence="1 10">
        <text>(2R,3S)-3-isopropylmalate = (2S)-2-isopropylmalate</text>
        <dbReference type="Rhea" id="RHEA:32287"/>
        <dbReference type="ChEBI" id="CHEBI:1178"/>
        <dbReference type="ChEBI" id="CHEBI:35121"/>
        <dbReference type="EC" id="4.2.1.33"/>
    </reaction>
</comment>
<dbReference type="HAMAP" id="MF_01031">
    <property type="entry name" value="LeuD_type1"/>
    <property type="match status" value="1"/>
</dbReference>
<evidence type="ECO:0000256" key="3">
    <source>
        <dbReference type="ARBA" id="ARBA00004729"/>
    </source>
</evidence>
<dbReference type="Gene3D" id="3.20.19.10">
    <property type="entry name" value="Aconitase, domain 4"/>
    <property type="match status" value="1"/>
</dbReference>
<proteinExistence type="inferred from homology"/>
<protein>
    <recommendedName>
        <fullName evidence="10">3-isopropylmalate dehydratase small subunit</fullName>
        <ecNumber evidence="10">4.2.1.33</ecNumber>
    </recommendedName>
    <alternativeName>
        <fullName evidence="10">Alpha-IPM isomerase</fullName>
        <shortName evidence="10">IPMI</shortName>
    </alternativeName>
    <alternativeName>
        <fullName evidence="10">Isopropylmalate isomerase</fullName>
    </alternativeName>
</protein>
<dbReference type="InterPro" id="IPR033940">
    <property type="entry name" value="IPMI_Swivel"/>
</dbReference>
<feature type="domain" description="Aconitase A/isopropylmalate dehydratase small subunit swivel" evidence="11">
    <location>
        <begin position="1"/>
        <end position="125"/>
    </location>
</feature>
<dbReference type="NCBIfam" id="NF002458">
    <property type="entry name" value="PRK01641.1"/>
    <property type="match status" value="1"/>
</dbReference>
<sequence>MQEFIQHRGIAAPLLRPNIDTDAIIPSREMKLVSKKGLGEGLFASWRYTLPGGREPNDSFLLNQAAYQGCTILLAGSNFGCGSSREHAVWALAEYGIRAMIAPSYGSIFFNNCIANGLLPIVLPEETISAIAQWVEQDPQHNQINIKLSDNSLIWADQRLEFSLNSDARAMLLGGLDRIDITLTRTATIDQFENRDRTLRPWAYLAAQQQLITEKA</sequence>
<dbReference type="Pfam" id="PF00694">
    <property type="entry name" value="Aconitase_C"/>
    <property type="match status" value="1"/>
</dbReference>
<reference evidence="13" key="1">
    <citation type="journal article" date="2019" name="Int. J. Syst. Evol. Microbiol.">
        <title>The Global Catalogue of Microorganisms (GCM) 10K type strain sequencing project: providing services to taxonomists for standard genome sequencing and annotation.</title>
        <authorList>
            <consortium name="The Broad Institute Genomics Platform"/>
            <consortium name="The Broad Institute Genome Sequencing Center for Infectious Disease"/>
            <person name="Wu L."/>
            <person name="Ma J."/>
        </authorList>
    </citation>
    <scope>NUCLEOTIDE SEQUENCE [LARGE SCALE GENOMIC DNA]</scope>
    <source>
        <strain evidence="13">JCM 17304</strain>
    </source>
</reference>
<comment type="pathway">
    <text evidence="3 10">Amino-acid biosynthesis; L-leucine biosynthesis; L-leucine from 3-methyl-2-oxobutanoate: step 2/4.</text>
</comment>
<keyword evidence="9 10" id="KW-0100">Branched-chain amino acid biosynthesis</keyword>
<evidence type="ECO:0000313" key="13">
    <source>
        <dbReference type="Proteomes" id="UP001500392"/>
    </source>
</evidence>
<comment type="caution">
    <text evidence="12">The sequence shown here is derived from an EMBL/GenBank/DDBJ whole genome shotgun (WGS) entry which is preliminary data.</text>
</comment>